<feature type="signal peptide" evidence="1">
    <location>
        <begin position="1"/>
        <end position="17"/>
    </location>
</feature>
<evidence type="ECO:0000256" key="1">
    <source>
        <dbReference type="SAM" id="SignalP"/>
    </source>
</evidence>
<dbReference type="Proteomes" id="UP000224634">
    <property type="component" value="Unassembled WGS sequence"/>
</dbReference>
<dbReference type="OrthoDB" id="4991875at2759"/>
<evidence type="ECO:0000313" key="3">
    <source>
        <dbReference type="Proteomes" id="UP000224634"/>
    </source>
</evidence>
<protein>
    <submittedName>
        <fullName evidence="2">Uncharacterized protein</fullName>
    </submittedName>
</protein>
<comment type="caution">
    <text evidence="2">The sequence shown here is derived from an EMBL/GenBank/DDBJ whole genome shotgun (WGS) entry which is preliminary data.</text>
</comment>
<dbReference type="EMBL" id="PDNA01000001">
    <property type="protein sequence ID" value="PGH28144.1"/>
    <property type="molecule type" value="Genomic_DNA"/>
</dbReference>
<dbReference type="AlphaFoldDB" id="A0A2B7YVM8"/>
<reference evidence="2 3" key="1">
    <citation type="submission" date="2017-10" db="EMBL/GenBank/DDBJ databases">
        <title>Comparative genomics in systemic dimorphic fungi from Ajellomycetaceae.</title>
        <authorList>
            <person name="Munoz J.F."/>
            <person name="Mcewen J.G."/>
            <person name="Clay O.K."/>
            <person name="Cuomo C.A."/>
        </authorList>
    </citation>
    <scope>NUCLEOTIDE SEQUENCE [LARGE SCALE GENOMIC DNA]</scope>
    <source>
        <strain evidence="2 3">UAMH7299</strain>
    </source>
</reference>
<proteinExistence type="predicted"/>
<name>A0A2B7YVM8_POLH7</name>
<dbReference type="PANTHER" id="PTHR40640">
    <property type="entry name" value="ANCHORED GLYCOPROTEIN, PUTATIVE (AFU_ORTHOLOGUE AFUA_8G04860)-RELATED"/>
    <property type="match status" value="1"/>
</dbReference>
<sequence>MLYRSLISLGLLGFAVAETTVPVLMLGFEPQAMVASIVNADADKTTYVIECALTPGEPYTVTEGPKTLAATSKEGDSLYGIVNCSVDPSKSAHCTKSMSGTLTNSDIPRITSGVIKITDVNYYPVKITAGVEKLQASATTTNSEDAGSASSTGGMPKMTSSAGLIVGGAAVAAAFLI</sequence>
<evidence type="ECO:0000313" key="2">
    <source>
        <dbReference type="EMBL" id="PGH28144.1"/>
    </source>
</evidence>
<gene>
    <name evidence="2" type="ORF">AJ80_00034</name>
</gene>
<feature type="chain" id="PRO_5012270631" evidence="1">
    <location>
        <begin position="18"/>
        <end position="177"/>
    </location>
</feature>
<keyword evidence="3" id="KW-1185">Reference proteome</keyword>
<dbReference type="PANTHER" id="PTHR40640:SF1">
    <property type="entry name" value="ANCHORED GLYCOPROTEIN, PUTATIVE (AFU_ORTHOLOGUE AFUA_8G04860)-RELATED"/>
    <property type="match status" value="1"/>
</dbReference>
<accession>A0A2B7YVM8</accession>
<organism evidence="2 3">
    <name type="scientific">Polytolypa hystricis (strain UAMH7299)</name>
    <dbReference type="NCBI Taxonomy" id="1447883"/>
    <lineage>
        <taxon>Eukaryota</taxon>
        <taxon>Fungi</taxon>
        <taxon>Dikarya</taxon>
        <taxon>Ascomycota</taxon>
        <taxon>Pezizomycotina</taxon>
        <taxon>Eurotiomycetes</taxon>
        <taxon>Eurotiomycetidae</taxon>
        <taxon>Onygenales</taxon>
        <taxon>Onygenales incertae sedis</taxon>
        <taxon>Polytolypa</taxon>
    </lineage>
</organism>
<keyword evidence="1" id="KW-0732">Signal</keyword>